<feature type="chain" id="PRO_5044788568" evidence="2">
    <location>
        <begin position="24"/>
        <end position="317"/>
    </location>
</feature>
<dbReference type="AlphaFoldDB" id="A0ABD3N2U3"/>
<comment type="caution">
    <text evidence="3">The sequence shown here is derived from an EMBL/GenBank/DDBJ whole genome shotgun (WGS) entry which is preliminary data.</text>
</comment>
<organism evidence="3 4">
    <name type="scientific">Cyclotella atomus</name>
    <dbReference type="NCBI Taxonomy" id="382360"/>
    <lineage>
        <taxon>Eukaryota</taxon>
        <taxon>Sar</taxon>
        <taxon>Stramenopiles</taxon>
        <taxon>Ochrophyta</taxon>
        <taxon>Bacillariophyta</taxon>
        <taxon>Coscinodiscophyceae</taxon>
        <taxon>Thalassiosirophycidae</taxon>
        <taxon>Stephanodiscales</taxon>
        <taxon>Stephanodiscaceae</taxon>
        <taxon>Cyclotella</taxon>
    </lineage>
</organism>
<evidence type="ECO:0000313" key="3">
    <source>
        <dbReference type="EMBL" id="KAL3770433.1"/>
    </source>
</evidence>
<keyword evidence="4" id="KW-1185">Reference proteome</keyword>
<sequence>MKSNARRRSIISIAVACLPLAAALQPQICTRCASRANHPTIPSAAANSIPTTLLYASKNEHLSKRERKQRLEELQKRRRRSRWIKRYGSVSALQQTFGTGPPWGDLSPTQTRALYHTLLPRSLLALNEMGLVQVEDLAPLAYEARIAAKEYARSRCVWTGRVGVFLFDQYRSLRDKGRLIKPGSSSSMSWEEIWAKYETQIIREAREKGRELDEDEIMMQTYMRILERSCATNAMFDNLFLKSGDSAASNARDDIDLESIAMQLERDVRAILLSPRDISKAEKREEKLEKKKEKVREKEEKLQRKEEKKKEKREKKL</sequence>
<evidence type="ECO:0000256" key="2">
    <source>
        <dbReference type="SAM" id="SignalP"/>
    </source>
</evidence>
<gene>
    <name evidence="3" type="ORF">ACHAWO_009513</name>
</gene>
<protein>
    <submittedName>
        <fullName evidence="3">Uncharacterized protein</fullName>
    </submittedName>
</protein>
<dbReference type="EMBL" id="JALLPJ020001311">
    <property type="protein sequence ID" value="KAL3770433.1"/>
    <property type="molecule type" value="Genomic_DNA"/>
</dbReference>
<accession>A0ABD3N2U3</accession>
<reference evidence="3 4" key="1">
    <citation type="submission" date="2024-10" db="EMBL/GenBank/DDBJ databases">
        <title>Updated reference genomes for cyclostephanoid diatoms.</title>
        <authorList>
            <person name="Roberts W.R."/>
            <person name="Alverson A.J."/>
        </authorList>
    </citation>
    <scope>NUCLEOTIDE SEQUENCE [LARGE SCALE GENOMIC DNA]</scope>
    <source>
        <strain evidence="3 4">AJA010-31</strain>
    </source>
</reference>
<evidence type="ECO:0000256" key="1">
    <source>
        <dbReference type="SAM" id="MobiDB-lite"/>
    </source>
</evidence>
<keyword evidence="2" id="KW-0732">Signal</keyword>
<feature type="compositionally biased region" description="Basic and acidic residues" evidence="1">
    <location>
        <begin position="282"/>
        <end position="309"/>
    </location>
</feature>
<feature type="signal peptide" evidence="2">
    <location>
        <begin position="1"/>
        <end position="23"/>
    </location>
</feature>
<dbReference type="Proteomes" id="UP001530400">
    <property type="component" value="Unassembled WGS sequence"/>
</dbReference>
<feature type="region of interest" description="Disordered" evidence="1">
    <location>
        <begin position="282"/>
        <end position="317"/>
    </location>
</feature>
<proteinExistence type="predicted"/>
<evidence type="ECO:0000313" key="4">
    <source>
        <dbReference type="Proteomes" id="UP001530400"/>
    </source>
</evidence>
<name>A0ABD3N2U3_9STRA</name>